<dbReference type="AlphaFoldDB" id="A0A6P1YK29"/>
<dbReference type="InterPro" id="IPR017938">
    <property type="entry name" value="Riboflavin_synthase-like_b-brl"/>
</dbReference>
<feature type="domain" description="2Fe-2S ferredoxin-type" evidence="6">
    <location>
        <begin position="1106"/>
        <end position="1188"/>
    </location>
</feature>
<feature type="domain" description="FAD-binding FR-type" evidence="7">
    <location>
        <begin position="843"/>
        <end position="958"/>
    </location>
</feature>
<dbReference type="PROSITE" id="PS51384">
    <property type="entry name" value="FAD_FR"/>
    <property type="match status" value="1"/>
</dbReference>
<dbReference type="Gene3D" id="3.10.20.30">
    <property type="match status" value="1"/>
</dbReference>
<dbReference type="KEGG" id="apra:G3A50_08155"/>
<sequence>MRASARTRRSVARCHSRPDGSPGTARPARVRCGTSEKRRAQVSTIVPGYCTLCRSRCGTLNEVEGDRLVSVSPDTSHPTGKAMCMKGRAAPEIVHSPHRVFHPMRRTAPKGARDPGWVRISWDEALTEIAGRLGTIKAEHGAEAVAFSVTTPSGTPLSDSIDWIERFVRHFGSPNICYGTEICNWHKDVAHAFTFGCGIPPADYENADTIMLWGHNPTNTWLAQADAIARGRAKGAKLLVVDPRPTALARQADVWLPVRPGTDGALALGLARLLLETERFDESFVRAWTNAPFLVRADNGRFLREQDLWPEAPHNRALVWSLAADAPQPYEPEEAISPARARDFKIRGSVEVETLGQDGEASSLTCAPALQHLLDACSGYDAARVHEITGVEPERLRAAAELLQAGRRIAYHAWTGIGQHANATQTERAVATLYALTGSFDRVGANRVRRGPFFRPVNALEKVPALRSKALGFAERPIGPPAMGWVTARDTYRAILEGQPYKVRAMMAFGTNLPVSQGDSARALEALEALDFHVHCDLFETPAARYADIFLPVNSPWEHEGLRFGFEISDEAASRVQFRPRMVPPRGESRSDCEIVFALAERLGMGEAFFGGSLEAGWDHMLEPLNLSIARLRREPGGIRCEIDSREGKYALPHHDGEPHIRGFDTETRRVEIYSELLLRHGQPAVASFTQPLGEGPLPHRYPLVLSSAKNGYYCHSQHRSLVSLRKRAPDPIAEIGPGLAASRGIGDGDWVRVSTHVGDARFKARITPQLSDDVVVAEFGWWQACPELDRPELSIGDGIGSNFNSLISAEIADPVSGSTPLRSFRCQIALDPLTEARQRSWKGWRTFHLDRVEDEAEGVRTFVFTPQDGQALPDFHPGQHVEIRVDIDGAPVSRTYSLTGPARLAGRNHYSICVRHQKGRTTDGDPFEGRMSGHLHRRMKAGDLVELRAPSGNFIVPRASPQPLILLAGGIGITPFSNLLESLDDGDPLDITLLYANANSRSHAFREHIAEHRRRLPGLKVRNHYRRPLPEDRPGADYDSADDITADLVSDDLLGRHPRIYMCGSEAMMDAFANGLMQRGVPKFDIFREVFRSPAVVNMDDGTQYAVTFAASQRTPRLWTAEDGPLLGFGEKLGVSLPSGCRVGQCESCAVKIISGKVVHLHGTEPDDPSICLTCQAAPIEDLVLDA</sequence>
<dbReference type="SUPFAM" id="SSF53706">
    <property type="entry name" value="Formate dehydrogenase/DMSO reductase, domains 1-3"/>
    <property type="match status" value="1"/>
</dbReference>
<dbReference type="SMART" id="SM00926">
    <property type="entry name" value="Molybdop_Fe4S4"/>
    <property type="match status" value="1"/>
</dbReference>
<accession>A0A6P1YK29</accession>
<dbReference type="Pfam" id="PF00111">
    <property type="entry name" value="Fer2"/>
    <property type="match status" value="1"/>
</dbReference>
<dbReference type="SUPFAM" id="SSF54292">
    <property type="entry name" value="2Fe-2S ferredoxin-like"/>
    <property type="match status" value="1"/>
</dbReference>
<name>A0A6P1YK29_9HYPH</name>
<dbReference type="Gene3D" id="2.40.30.10">
    <property type="entry name" value="Translation factors"/>
    <property type="match status" value="1"/>
</dbReference>
<dbReference type="EMBL" id="CP048630">
    <property type="protein sequence ID" value="QIB33678.1"/>
    <property type="molecule type" value="Genomic_DNA"/>
</dbReference>
<dbReference type="InterPro" id="IPR009010">
    <property type="entry name" value="Asp_de-COase-like_dom_sf"/>
</dbReference>
<dbReference type="GO" id="GO:0016491">
    <property type="term" value="F:oxidoreductase activity"/>
    <property type="evidence" value="ECO:0007669"/>
    <property type="project" value="InterPro"/>
</dbReference>
<dbReference type="InterPro" id="IPR006657">
    <property type="entry name" value="MoPterin_dinucl-bd_dom"/>
</dbReference>
<evidence type="ECO:0000313" key="10">
    <source>
        <dbReference type="Proteomes" id="UP000464751"/>
    </source>
</evidence>
<dbReference type="InterPro" id="IPR001041">
    <property type="entry name" value="2Fe-2S_ferredoxin-type"/>
</dbReference>
<dbReference type="Gene3D" id="3.40.50.740">
    <property type="match status" value="2"/>
</dbReference>
<dbReference type="Gene3D" id="2.40.40.20">
    <property type="match status" value="1"/>
</dbReference>
<dbReference type="Pfam" id="PF00175">
    <property type="entry name" value="NAD_binding_1"/>
    <property type="match status" value="1"/>
</dbReference>
<evidence type="ECO:0000256" key="1">
    <source>
        <dbReference type="ARBA" id="ARBA00010312"/>
    </source>
</evidence>
<keyword evidence="3" id="KW-0408">Iron</keyword>
<dbReference type="InterPro" id="IPR017927">
    <property type="entry name" value="FAD-bd_FR_type"/>
</dbReference>
<feature type="compositionally biased region" description="Basic residues" evidence="5">
    <location>
        <begin position="1"/>
        <end position="15"/>
    </location>
</feature>
<reference evidence="9 10" key="1">
    <citation type="submission" date="2020-02" db="EMBL/GenBank/DDBJ databases">
        <authorList>
            <person name="Li G."/>
        </authorList>
    </citation>
    <scope>NUCLEOTIDE SEQUENCE [LARGE SCALE GENOMIC DNA]</scope>
    <source>
        <strain evidence="9 10">DSM 102029</strain>
    </source>
</reference>
<feature type="region of interest" description="Disordered" evidence="5">
    <location>
        <begin position="1"/>
        <end position="29"/>
    </location>
</feature>
<organism evidence="9 10">
    <name type="scientific">Ancylobacter pratisalsi</name>
    <dbReference type="NCBI Taxonomy" id="1745854"/>
    <lineage>
        <taxon>Bacteria</taxon>
        <taxon>Pseudomonadati</taxon>
        <taxon>Pseudomonadota</taxon>
        <taxon>Alphaproteobacteria</taxon>
        <taxon>Hyphomicrobiales</taxon>
        <taxon>Xanthobacteraceae</taxon>
        <taxon>Ancylobacter</taxon>
    </lineage>
</organism>
<comment type="similarity">
    <text evidence="1">Belongs to the prokaryotic molybdopterin-containing oxidoreductase family.</text>
</comment>
<evidence type="ECO:0000259" key="6">
    <source>
        <dbReference type="PROSITE" id="PS51085"/>
    </source>
</evidence>
<dbReference type="InterPro" id="IPR006656">
    <property type="entry name" value="Mopterin_OxRdtase"/>
</dbReference>
<keyword evidence="4" id="KW-0411">Iron-sulfur</keyword>
<dbReference type="InterPro" id="IPR008333">
    <property type="entry name" value="Cbr1-like_FAD-bd_dom"/>
</dbReference>
<dbReference type="InterPro" id="IPR012675">
    <property type="entry name" value="Beta-grasp_dom_sf"/>
</dbReference>
<evidence type="ECO:0000256" key="4">
    <source>
        <dbReference type="ARBA" id="ARBA00023014"/>
    </source>
</evidence>
<dbReference type="Gene3D" id="3.40.228.10">
    <property type="entry name" value="Dimethylsulfoxide Reductase, domain 2"/>
    <property type="match status" value="2"/>
</dbReference>
<dbReference type="GO" id="GO:0051536">
    <property type="term" value="F:iron-sulfur cluster binding"/>
    <property type="evidence" value="ECO:0007669"/>
    <property type="project" value="UniProtKB-KW"/>
</dbReference>
<dbReference type="PANTHER" id="PTHR43742">
    <property type="entry name" value="TRIMETHYLAMINE-N-OXIDE REDUCTASE"/>
    <property type="match status" value="1"/>
</dbReference>
<dbReference type="Gene3D" id="3.40.50.80">
    <property type="entry name" value="Nucleotide-binding domain of ferredoxin-NADP reductase (FNR) module"/>
    <property type="match status" value="1"/>
</dbReference>
<dbReference type="PANTHER" id="PTHR43742:SF6">
    <property type="entry name" value="OXIDOREDUCTASE YYAE-RELATED"/>
    <property type="match status" value="1"/>
</dbReference>
<dbReference type="InterPro" id="IPR039261">
    <property type="entry name" value="FNR_nucleotide-bd"/>
</dbReference>
<dbReference type="InterPro" id="IPR006963">
    <property type="entry name" value="Mopterin_OxRdtase_4Fe-4S_dom"/>
</dbReference>
<dbReference type="InterPro" id="IPR050612">
    <property type="entry name" value="Prok_Mopterin_Oxidored"/>
</dbReference>
<dbReference type="Proteomes" id="UP000464751">
    <property type="component" value="Chromosome"/>
</dbReference>
<dbReference type="Pfam" id="PF01568">
    <property type="entry name" value="Molydop_binding"/>
    <property type="match status" value="1"/>
</dbReference>
<dbReference type="Pfam" id="PF04879">
    <property type="entry name" value="Molybdop_Fe4S4"/>
    <property type="match status" value="1"/>
</dbReference>
<dbReference type="PROSITE" id="PS51669">
    <property type="entry name" value="4FE4S_MOW_BIS_MGD"/>
    <property type="match status" value="1"/>
</dbReference>
<dbReference type="GO" id="GO:0043546">
    <property type="term" value="F:molybdopterin cofactor binding"/>
    <property type="evidence" value="ECO:0007669"/>
    <property type="project" value="InterPro"/>
</dbReference>
<dbReference type="InterPro" id="IPR037949">
    <property type="entry name" value="MopB_CT_Acetylene-hydratase"/>
</dbReference>
<evidence type="ECO:0000259" key="7">
    <source>
        <dbReference type="PROSITE" id="PS51384"/>
    </source>
</evidence>
<dbReference type="InterPro" id="IPR036010">
    <property type="entry name" value="2Fe-2S_ferredoxin-like_sf"/>
</dbReference>
<evidence type="ECO:0000313" key="9">
    <source>
        <dbReference type="EMBL" id="QIB33678.1"/>
    </source>
</evidence>
<dbReference type="SUPFAM" id="SSF63380">
    <property type="entry name" value="Riboflavin synthase domain-like"/>
    <property type="match status" value="1"/>
</dbReference>
<dbReference type="CDD" id="cd06184">
    <property type="entry name" value="flavohem_like_fad_nad_binding"/>
    <property type="match status" value="1"/>
</dbReference>
<proteinExistence type="inferred from homology"/>
<dbReference type="Pfam" id="PF00970">
    <property type="entry name" value="FAD_binding_6"/>
    <property type="match status" value="1"/>
</dbReference>
<evidence type="ECO:0000256" key="2">
    <source>
        <dbReference type="ARBA" id="ARBA00022723"/>
    </source>
</evidence>
<dbReference type="GO" id="GO:0046872">
    <property type="term" value="F:metal ion binding"/>
    <property type="evidence" value="ECO:0007669"/>
    <property type="project" value="UniProtKB-KW"/>
</dbReference>
<keyword evidence="2" id="KW-0479">Metal-binding</keyword>
<feature type="domain" description="4Fe-4S Mo/W bis-MGD-type" evidence="8">
    <location>
        <begin position="43"/>
        <end position="98"/>
    </location>
</feature>
<dbReference type="SUPFAM" id="SSF52343">
    <property type="entry name" value="Ferredoxin reductase-like, C-terminal NADP-linked domain"/>
    <property type="match status" value="1"/>
</dbReference>
<dbReference type="PROSITE" id="PS51085">
    <property type="entry name" value="2FE2S_FER_2"/>
    <property type="match status" value="1"/>
</dbReference>
<dbReference type="Gene3D" id="2.20.25.90">
    <property type="entry name" value="ADC-like domains"/>
    <property type="match status" value="1"/>
</dbReference>
<dbReference type="GO" id="GO:0018818">
    <property type="term" value="F:acetylene hydratase activity"/>
    <property type="evidence" value="ECO:0007669"/>
    <property type="project" value="InterPro"/>
</dbReference>
<dbReference type="SUPFAM" id="SSF50692">
    <property type="entry name" value="ADC-like"/>
    <property type="match status" value="1"/>
</dbReference>
<evidence type="ECO:0000256" key="5">
    <source>
        <dbReference type="SAM" id="MobiDB-lite"/>
    </source>
</evidence>
<evidence type="ECO:0000256" key="3">
    <source>
        <dbReference type="ARBA" id="ARBA00023004"/>
    </source>
</evidence>
<dbReference type="CDD" id="cd00207">
    <property type="entry name" value="fer2"/>
    <property type="match status" value="1"/>
</dbReference>
<protein>
    <submittedName>
        <fullName evidence="9">Molybdopterin-dependent oxidoreductase</fullName>
    </submittedName>
</protein>
<evidence type="ECO:0000259" key="8">
    <source>
        <dbReference type="PROSITE" id="PS51669"/>
    </source>
</evidence>
<dbReference type="InterPro" id="IPR001433">
    <property type="entry name" value="OxRdtase_FAD/NAD-bd"/>
</dbReference>
<dbReference type="Pfam" id="PF00384">
    <property type="entry name" value="Molybdopterin"/>
    <property type="match status" value="1"/>
</dbReference>
<dbReference type="CDD" id="cd02781">
    <property type="entry name" value="MopB_CT_Acetylene-hydratase"/>
    <property type="match status" value="1"/>
</dbReference>
<gene>
    <name evidence="9" type="ORF">G3A50_08155</name>
</gene>
<keyword evidence="10" id="KW-1185">Reference proteome</keyword>